<dbReference type="SMART" id="SM00365">
    <property type="entry name" value="LRR_SD22"/>
    <property type="match status" value="11"/>
</dbReference>
<dbReference type="Proteomes" id="UP000719412">
    <property type="component" value="Unassembled WGS sequence"/>
</dbReference>
<reference evidence="7" key="2">
    <citation type="submission" date="2021-08" db="EMBL/GenBank/DDBJ databases">
        <authorList>
            <person name="Eriksson T."/>
        </authorList>
    </citation>
    <scope>NUCLEOTIDE SEQUENCE</scope>
    <source>
        <strain evidence="7">Stoneville</strain>
        <tissue evidence="7">Whole head</tissue>
    </source>
</reference>
<feature type="transmembrane region" description="Helical" evidence="4">
    <location>
        <begin position="725"/>
        <end position="742"/>
    </location>
</feature>
<dbReference type="SMART" id="SM00364">
    <property type="entry name" value="LRR_BAC"/>
    <property type="match status" value="5"/>
</dbReference>
<dbReference type="GO" id="GO:0071944">
    <property type="term" value="C:cell periphery"/>
    <property type="evidence" value="ECO:0007669"/>
    <property type="project" value="UniProtKB-ARBA"/>
</dbReference>
<dbReference type="PANTHER" id="PTHR24366:SF170">
    <property type="entry name" value="RE50361P"/>
    <property type="match status" value="1"/>
</dbReference>
<comment type="caution">
    <text evidence="7">The sequence shown here is derived from an EMBL/GenBank/DDBJ whole genome shotgun (WGS) entry which is preliminary data.</text>
</comment>
<keyword evidence="4" id="KW-0472">Membrane</keyword>
<dbReference type="PANTHER" id="PTHR24366">
    <property type="entry name" value="IG(IMMUNOGLOBULIN) AND LRR(LEUCINE RICH REPEAT) DOMAINS"/>
    <property type="match status" value="1"/>
</dbReference>
<accession>A0A8J6HTZ0</accession>
<evidence type="ECO:0000313" key="7">
    <source>
        <dbReference type="EMBL" id="KAH0820695.1"/>
    </source>
</evidence>
<gene>
    <name evidence="7" type="ORF">GEV33_002095</name>
</gene>
<dbReference type="Pfam" id="PF13855">
    <property type="entry name" value="LRR_8"/>
    <property type="match status" value="6"/>
</dbReference>
<feature type="domain" description="LRRCT" evidence="6">
    <location>
        <begin position="1304"/>
        <end position="1369"/>
    </location>
</feature>
<keyword evidence="4" id="KW-1133">Transmembrane helix</keyword>
<dbReference type="SUPFAM" id="SSF52058">
    <property type="entry name" value="L domain-like"/>
    <property type="match status" value="3"/>
</dbReference>
<dbReference type="InterPro" id="IPR000483">
    <property type="entry name" value="Cys-rich_flank_reg_C"/>
</dbReference>
<name>A0A8J6HTZ0_TENMO</name>
<dbReference type="InterPro" id="IPR003591">
    <property type="entry name" value="Leu-rich_rpt_typical-subtyp"/>
</dbReference>
<dbReference type="Gene3D" id="3.80.10.10">
    <property type="entry name" value="Ribonuclease Inhibitor"/>
    <property type="match status" value="6"/>
</dbReference>
<evidence type="ECO:0000256" key="4">
    <source>
        <dbReference type="SAM" id="Phobius"/>
    </source>
</evidence>
<dbReference type="SMART" id="SM00082">
    <property type="entry name" value="LRRCT"/>
    <property type="match status" value="2"/>
</dbReference>
<reference evidence="7" key="1">
    <citation type="journal article" date="2020" name="J Insects Food Feed">
        <title>The yellow mealworm (Tenebrio molitor) genome: a resource for the emerging insects as food and feed industry.</title>
        <authorList>
            <person name="Eriksson T."/>
            <person name="Andere A."/>
            <person name="Kelstrup H."/>
            <person name="Emery V."/>
            <person name="Picard C."/>
        </authorList>
    </citation>
    <scope>NUCLEOTIDE SEQUENCE</scope>
    <source>
        <strain evidence="7">Stoneville</strain>
        <tissue evidence="7">Whole head</tissue>
    </source>
</reference>
<organism evidence="7 8">
    <name type="scientific">Tenebrio molitor</name>
    <name type="common">Yellow mealworm beetle</name>
    <dbReference type="NCBI Taxonomy" id="7067"/>
    <lineage>
        <taxon>Eukaryota</taxon>
        <taxon>Metazoa</taxon>
        <taxon>Ecdysozoa</taxon>
        <taxon>Arthropoda</taxon>
        <taxon>Hexapoda</taxon>
        <taxon>Insecta</taxon>
        <taxon>Pterygota</taxon>
        <taxon>Neoptera</taxon>
        <taxon>Endopterygota</taxon>
        <taxon>Coleoptera</taxon>
        <taxon>Polyphaga</taxon>
        <taxon>Cucujiformia</taxon>
        <taxon>Tenebrionidae</taxon>
        <taxon>Tenebrio</taxon>
    </lineage>
</organism>
<dbReference type="Pfam" id="PF23598">
    <property type="entry name" value="LRR_14"/>
    <property type="match status" value="1"/>
</dbReference>
<dbReference type="InterPro" id="IPR055414">
    <property type="entry name" value="LRR_R13L4/SHOC2-like"/>
</dbReference>
<feature type="transmembrane region" description="Helical" evidence="4">
    <location>
        <begin position="1424"/>
        <end position="1448"/>
    </location>
</feature>
<evidence type="ECO:0000313" key="8">
    <source>
        <dbReference type="Proteomes" id="UP000719412"/>
    </source>
</evidence>
<evidence type="ECO:0000256" key="3">
    <source>
        <dbReference type="ARBA" id="ARBA00022737"/>
    </source>
</evidence>
<protein>
    <recommendedName>
        <fullName evidence="6">LRRCT domain-containing protein</fullName>
    </recommendedName>
</protein>
<dbReference type="FunFam" id="3.80.10.10:FF:001164">
    <property type="entry name" value="GH01279p"/>
    <property type="match status" value="1"/>
</dbReference>
<dbReference type="InterPro" id="IPR001611">
    <property type="entry name" value="Leu-rich_rpt"/>
</dbReference>
<evidence type="ECO:0000256" key="2">
    <source>
        <dbReference type="ARBA" id="ARBA00022729"/>
    </source>
</evidence>
<evidence type="ECO:0000259" key="6">
    <source>
        <dbReference type="SMART" id="SM00082"/>
    </source>
</evidence>
<feature type="chain" id="PRO_5035151212" description="LRRCT domain-containing protein" evidence="5">
    <location>
        <begin position="30"/>
        <end position="1464"/>
    </location>
</feature>
<sequence>MGGEKTRPMWWQTLPTMLVLATIGSVSDGALCPARCRCNDEALSASCGSAALEVVPIQLNPEVRHIDLSNNKITHVLFTLSFYNYLITLDLSSNKIKTLGSSNFESQRNLKHLNLSRNEIEKISKDSLKGLRAVTTLDLTYNRLEELSWETFRELHSLQILKLSENRLVYLEEGIFKSSKHLQELLLDHNLFLELPTAALADALNLQYLSLSSNLIKSVKEGKMPALPELRTLLLDRNVIDDIHQSALSGLLALDHLDLSDNKFVVIPTASLAKLSNITKLKLSGNFIGTVPPVAFRGLFHLRFLRLDRQELLQRIDTRAFVDNINLERVWLDNNIAVDRLPTRLFHGNPHVTYLSVRNNRLTNIEVTHFPLDQLRVLKLAGNPLDCNCSLSWLWHLIQEQKLKRSVDVTNTTTEEEEGASPGELIVDLEDIRCAGPEPLTDVLLADATESQVDCSVSWIAAVSATLTALFIVVIVGGLLYWGPIKRARAKEKELSAVESRCRNKTGGACSNGRSEPFENARTDKCMIAPPLIHHDYRTLPSWDPYSADCAAGMNIYEHLDLNSKTRPHIVYVIGAAPMHLYFIEHVYHTLCAKSSRRPGYYANARKLLVQEATFHKELRSQFNSVISLTRRFVGMRAHRAADLNASRDESQFLSMILLLPEGWTRFDGGSEAVGPARDAVVQMYSKFHGSLALAGEMQQQQQQHDSHDTGYCLGFTRRTMNGSWVIFHGVLALCVGASWSFNGELAELECPDDCDCHYFRINWVTDCSESNLTEIPYDELSLNVYVLDLNDNRITSVGPFPPDIKMRRLQIADNHMTEVKKESFAGLNYLIDADFSGNMITKVDPDSFDDSAGFITLELQGNPLDPVDGPFLSIKSLLYLDISNCGLKYLNPLFFANTTALSTLDLSGNPLGVIDNKVFEPLSSLETLKMNDCNLTYIANYVFVSLENLKNLELSGNMLVTTDWSSVLDYLPRLEYLDLRNSRIKQLPEIAFSNNTYLRTLILAQNELVDFDMARTVGKLQQLDSLDLSFCNLTQPLNEDAFTDATKIRTLYLSGNSLFASDLLVALAPLSHLEKLSLSNCGLTRLPDTFRNFKSLQELDISHNPLDDAFVKILTPLEKLEYLNMGYSNLSHIAPTSFSKMTNMKRLVLSGNDLYSLEAGLFGNLTKLESLELNLCGLRRAINATLFFNNFTYTDLTELKLAGNPLQVSKFGPLLPKQLSRLENLDLSNCNLTFLPTDAFYWTRNITTLILSGNHFSTPDDLLFLVLLPKLKVLDLRYNNLTRFLPKYLVENPKIETLKLVGNPWKCDCSIAELWDWANLEKGRLAILEGSTLAAEHVTVGKTKRKKLLVCNYDTKQPLPIIMNKTVPGRRPFIKPQRVLTSAIRTWAKYVRESGCEQLPSLQRSPRAAKTESRSSELGPNSWAAAAVNSAIVYITLMAIIGVAFVLTKKRHAPKTSIFDKNN</sequence>
<evidence type="ECO:0000256" key="1">
    <source>
        <dbReference type="ARBA" id="ARBA00022614"/>
    </source>
</evidence>
<feature type="signal peptide" evidence="5">
    <location>
        <begin position="1"/>
        <end position="29"/>
    </location>
</feature>
<dbReference type="PROSITE" id="PS51450">
    <property type="entry name" value="LRR"/>
    <property type="match status" value="3"/>
</dbReference>
<keyword evidence="8" id="KW-1185">Reference proteome</keyword>
<dbReference type="InterPro" id="IPR032675">
    <property type="entry name" value="LRR_dom_sf"/>
</dbReference>
<evidence type="ECO:0000256" key="5">
    <source>
        <dbReference type="SAM" id="SignalP"/>
    </source>
</evidence>
<dbReference type="EMBL" id="JABDTM020011144">
    <property type="protein sequence ID" value="KAH0820695.1"/>
    <property type="molecule type" value="Genomic_DNA"/>
</dbReference>
<keyword evidence="1" id="KW-0433">Leucine-rich repeat</keyword>
<keyword evidence="3" id="KW-0677">Repeat</keyword>
<feature type="domain" description="LRRCT" evidence="6">
    <location>
        <begin position="383"/>
        <end position="456"/>
    </location>
</feature>
<keyword evidence="4" id="KW-0812">Transmembrane</keyword>
<feature type="transmembrane region" description="Helical" evidence="4">
    <location>
        <begin position="459"/>
        <end position="483"/>
    </location>
</feature>
<dbReference type="SMART" id="SM00369">
    <property type="entry name" value="LRR_TYP"/>
    <property type="match status" value="19"/>
</dbReference>
<proteinExistence type="predicted"/>
<keyword evidence="2 5" id="KW-0732">Signal</keyword>